<evidence type="ECO:0000313" key="2">
    <source>
        <dbReference type="Proteomes" id="UP000234661"/>
    </source>
</evidence>
<protein>
    <submittedName>
        <fullName evidence="1">Uncharacterized protein</fullName>
    </submittedName>
</protein>
<dbReference type="RefSeq" id="WP_116281072.1">
    <property type="nucleotide sequence ID" value="NZ_CP085764.1"/>
</dbReference>
<reference evidence="1 2" key="1">
    <citation type="submission" date="2017-11" db="EMBL/GenBank/DDBJ databases">
        <authorList>
            <person name="Han C.G."/>
        </authorList>
    </citation>
    <scope>NUCLEOTIDE SEQUENCE [LARGE SCALE GENOMIC DNA]</scope>
    <source>
        <strain evidence="1 2">A2</strain>
    </source>
</reference>
<accession>A0A2J4Y174</accession>
<evidence type="ECO:0000313" key="1">
    <source>
        <dbReference type="EMBL" id="PLM44528.1"/>
    </source>
</evidence>
<name>A0A2J4Y174_9ENTR</name>
<gene>
    <name evidence="1" type="ORF">CWM85_37155</name>
</gene>
<dbReference type="AlphaFoldDB" id="A0A2J4Y174"/>
<reference evidence="1 2" key="2">
    <citation type="submission" date="2018-01" db="EMBL/GenBank/DDBJ databases">
        <title>Genomic study of Klebsiella pneumoniae.</title>
        <authorList>
            <person name="Yang Y."/>
            <person name="Bicalho R."/>
        </authorList>
    </citation>
    <scope>NUCLEOTIDE SEQUENCE [LARGE SCALE GENOMIC DNA]</scope>
    <source>
        <strain evidence="1 2">A2</strain>
    </source>
</reference>
<proteinExistence type="predicted"/>
<comment type="caution">
    <text evidence="1">The sequence shown here is derived from an EMBL/GenBank/DDBJ whole genome shotgun (WGS) entry which is preliminary data.</text>
</comment>
<dbReference type="EMBL" id="PIET01002111">
    <property type="protein sequence ID" value="PLM44528.1"/>
    <property type="molecule type" value="Genomic_DNA"/>
</dbReference>
<organism evidence="1 2">
    <name type="scientific">Klebsiella michiganensis</name>
    <dbReference type="NCBI Taxonomy" id="1134687"/>
    <lineage>
        <taxon>Bacteria</taxon>
        <taxon>Pseudomonadati</taxon>
        <taxon>Pseudomonadota</taxon>
        <taxon>Gammaproteobacteria</taxon>
        <taxon>Enterobacterales</taxon>
        <taxon>Enterobacteriaceae</taxon>
        <taxon>Klebsiella/Raoultella group</taxon>
        <taxon>Klebsiella</taxon>
    </lineage>
</organism>
<sequence>MVTLVKKKGNTSTGIHMLQKHGNHYKFRCDMDTLKRLTSVEVKPEFSHIFNSRADGVFHSETFDSIEEGTEKLIEFIKKVTGVTCTA</sequence>
<dbReference type="Proteomes" id="UP000234661">
    <property type="component" value="Unassembled WGS sequence"/>
</dbReference>